<organism evidence="2 3">
    <name type="scientific">Paenibacillus filicis</name>
    <dbReference type="NCBI Taxonomy" id="669464"/>
    <lineage>
        <taxon>Bacteria</taxon>
        <taxon>Bacillati</taxon>
        <taxon>Bacillota</taxon>
        <taxon>Bacilli</taxon>
        <taxon>Bacillales</taxon>
        <taxon>Paenibacillaceae</taxon>
        <taxon>Paenibacillus</taxon>
    </lineage>
</organism>
<reference evidence="2 3" key="1">
    <citation type="submission" date="2024-04" db="EMBL/GenBank/DDBJ databases">
        <title>draft genome sequnece of Paenibacillus filicis.</title>
        <authorList>
            <person name="Kim D.-U."/>
        </authorList>
    </citation>
    <scope>NUCLEOTIDE SEQUENCE [LARGE SCALE GENOMIC DNA]</scope>
    <source>
        <strain evidence="2 3">KACC14197</strain>
    </source>
</reference>
<keyword evidence="3" id="KW-1185">Reference proteome</keyword>
<dbReference type="RefSeq" id="WP_341420282.1">
    <property type="nucleotide sequence ID" value="NZ_JBBPCC010000047.1"/>
</dbReference>
<evidence type="ECO:0000313" key="3">
    <source>
        <dbReference type="Proteomes" id="UP001469365"/>
    </source>
</evidence>
<comment type="caution">
    <text evidence="2">The sequence shown here is derived from an EMBL/GenBank/DDBJ whole genome shotgun (WGS) entry which is preliminary data.</text>
</comment>
<sequence>MSKPKSKNVKPGETSTARRSSLPLPAAKDKKPVVGLAPFPDGGDKEYTLIYESKATYNRPSFV</sequence>
<name>A0ABU9DW86_9BACL</name>
<accession>A0ABU9DW86</accession>
<dbReference type="EMBL" id="JBBPCC010000047">
    <property type="protein sequence ID" value="MEK8133149.1"/>
    <property type="molecule type" value="Genomic_DNA"/>
</dbReference>
<feature type="region of interest" description="Disordered" evidence="1">
    <location>
        <begin position="1"/>
        <end position="38"/>
    </location>
</feature>
<gene>
    <name evidence="2" type="ORF">WMW72_35330</name>
</gene>
<evidence type="ECO:0000313" key="2">
    <source>
        <dbReference type="EMBL" id="MEK8133149.1"/>
    </source>
</evidence>
<proteinExistence type="predicted"/>
<evidence type="ECO:0000256" key="1">
    <source>
        <dbReference type="SAM" id="MobiDB-lite"/>
    </source>
</evidence>
<dbReference type="Proteomes" id="UP001469365">
    <property type="component" value="Unassembled WGS sequence"/>
</dbReference>
<protein>
    <submittedName>
        <fullName evidence="2">Uncharacterized protein</fullName>
    </submittedName>
</protein>